<organism evidence="3 4">
    <name type="scientific">Companilactobacillus baiquanensis</name>
    <dbReference type="NCBI Taxonomy" id="2486005"/>
    <lineage>
        <taxon>Bacteria</taxon>
        <taxon>Bacillati</taxon>
        <taxon>Bacillota</taxon>
        <taxon>Bacilli</taxon>
        <taxon>Lactobacillales</taxon>
        <taxon>Lactobacillaceae</taxon>
        <taxon>Companilactobacillus</taxon>
    </lineage>
</organism>
<sequence>MAQKNRLQYIILGLLNIESKTGYDLTKAFDSDIGEFWSANHSQIYPLLKKMEENELVSHHEVQIGQKLIKKSYDITPNGKKIFLEWLKEAPEMDNNHDEFVLKLYFINNKNSDLLKTMVSEQIEFRENKLNHLTNQMKDKFPNATKRKAQYGHFCVLKHAISREKNYLNWLKEI</sequence>
<gene>
    <name evidence="3" type="ORF">ACFP1F_09285</name>
</gene>
<dbReference type="RefSeq" id="WP_125592953.1">
    <property type="nucleotide sequence ID" value="NZ_JBHSSN010000015.1"/>
</dbReference>
<dbReference type="InterPro" id="IPR036390">
    <property type="entry name" value="WH_DNA-bd_sf"/>
</dbReference>
<dbReference type="Proteomes" id="UP001596186">
    <property type="component" value="Unassembled WGS sequence"/>
</dbReference>
<comment type="caution">
    <text evidence="3">The sequence shown here is derived from an EMBL/GenBank/DDBJ whole genome shotgun (WGS) entry which is preliminary data.</text>
</comment>
<feature type="domain" description="Transcription regulator PadR C-terminal" evidence="2">
    <location>
        <begin position="98"/>
        <end position="173"/>
    </location>
</feature>
<dbReference type="EMBL" id="JBHSSN010000015">
    <property type="protein sequence ID" value="MFC6323931.1"/>
    <property type="molecule type" value="Genomic_DNA"/>
</dbReference>
<proteinExistence type="predicted"/>
<dbReference type="Pfam" id="PF10400">
    <property type="entry name" value="Vir_act_alpha_C"/>
    <property type="match status" value="1"/>
</dbReference>
<evidence type="ECO:0000313" key="4">
    <source>
        <dbReference type="Proteomes" id="UP001596186"/>
    </source>
</evidence>
<evidence type="ECO:0000259" key="2">
    <source>
        <dbReference type="Pfam" id="PF10400"/>
    </source>
</evidence>
<dbReference type="InterPro" id="IPR005149">
    <property type="entry name" value="Tscrpt_reg_PadR_N"/>
</dbReference>
<feature type="domain" description="Transcription regulator PadR N-terminal" evidence="1">
    <location>
        <begin position="11"/>
        <end position="81"/>
    </location>
</feature>
<accession>A0ABW1UYR9</accession>
<dbReference type="PANTHER" id="PTHR43252">
    <property type="entry name" value="TRANSCRIPTIONAL REGULATOR YQJI"/>
    <property type="match status" value="1"/>
</dbReference>
<reference evidence="4" key="1">
    <citation type="journal article" date="2019" name="Int. J. Syst. Evol. Microbiol.">
        <title>The Global Catalogue of Microorganisms (GCM) 10K type strain sequencing project: providing services to taxonomists for standard genome sequencing and annotation.</title>
        <authorList>
            <consortium name="The Broad Institute Genomics Platform"/>
            <consortium name="The Broad Institute Genome Sequencing Center for Infectious Disease"/>
            <person name="Wu L."/>
            <person name="Ma J."/>
        </authorList>
    </citation>
    <scope>NUCLEOTIDE SEQUENCE [LARGE SCALE GENOMIC DNA]</scope>
    <source>
        <strain evidence="4">CCM 8895</strain>
    </source>
</reference>
<dbReference type="Pfam" id="PF03551">
    <property type="entry name" value="PadR"/>
    <property type="match status" value="1"/>
</dbReference>
<keyword evidence="4" id="KW-1185">Reference proteome</keyword>
<name>A0ABW1UYR9_9LACO</name>
<protein>
    <submittedName>
        <fullName evidence="3">PadR family transcriptional regulator</fullName>
    </submittedName>
</protein>
<evidence type="ECO:0000313" key="3">
    <source>
        <dbReference type="EMBL" id="MFC6323931.1"/>
    </source>
</evidence>
<dbReference type="InterPro" id="IPR018309">
    <property type="entry name" value="Tscrpt_reg_PadR_C"/>
</dbReference>
<dbReference type="InterPro" id="IPR036388">
    <property type="entry name" value="WH-like_DNA-bd_sf"/>
</dbReference>
<dbReference type="SUPFAM" id="SSF46785">
    <property type="entry name" value="Winged helix' DNA-binding domain"/>
    <property type="match status" value="1"/>
</dbReference>
<dbReference type="PANTHER" id="PTHR43252:SF6">
    <property type="entry name" value="NEGATIVE TRANSCRIPTION REGULATOR PADR"/>
    <property type="match status" value="1"/>
</dbReference>
<evidence type="ECO:0000259" key="1">
    <source>
        <dbReference type="Pfam" id="PF03551"/>
    </source>
</evidence>
<dbReference type="Gene3D" id="1.10.10.10">
    <property type="entry name" value="Winged helix-like DNA-binding domain superfamily/Winged helix DNA-binding domain"/>
    <property type="match status" value="1"/>
</dbReference>
<dbReference type="Gene3D" id="6.10.140.190">
    <property type="match status" value="1"/>
</dbReference>